<evidence type="ECO:0000313" key="11">
    <source>
        <dbReference type="Proteomes" id="UP000184423"/>
    </source>
</evidence>
<evidence type="ECO:0000256" key="7">
    <source>
        <dbReference type="ARBA" id="ARBA00047942"/>
    </source>
</evidence>
<feature type="domain" description="Type II methyltransferase M.TaqI-like" evidence="8">
    <location>
        <begin position="112"/>
        <end position="244"/>
    </location>
</feature>
<organism evidence="10 11">
    <name type="scientific">Caloramator proteoclasticus DSM 10124</name>
    <dbReference type="NCBI Taxonomy" id="1121262"/>
    <lineage>
        <taxon>Bacteria</taxon>
        <taxon>Bacillati</taxon>
        <taxon>Bacillota</taxon>
        <taxon>Clostridia</taxon>
        <taxon>Eubacteriales</taxon>
        <taxon>Clostridiaceae</taxon>
        <taxon>Caloramator</taxon>
    </lineage>
</organism>
<dbReference type="InterPro" id="IPR025931">
    <property type="entry name" value="TaqI_C"/>
</dbReference>
<evidence type="ECO:0000313" key="10">
    <source>
        <dbReference type="EMBL" id="SHF10712.1"/>
    </source>
</evidence>
<dbReference type="GO" id="GO:0003677">
    <property type="term" value="F:DNA binding"/>
    <property type="evidence" value="ECO:0007669"/>
    <property type="project" value="UniProtKB-KW"/>
</dbReference>
<sequence>MLKEFIDGLKETYEAILAGEDRIDGFIDKWMIEGHIGEFYEKIKNKEERKTTGSFYTPKIIVDFITKNLANKINNLDDIKILDPSCGGGYFLIGMYNALFEKGFNRDDIIKSLYGYDIDENAVMITTLELYRLSGILPKNIIKKDFLFEDNLTYNYIIGNPPYVGHKMIDKDYRAKLKEKYLEVFSDKADLSYCFIKKSIDSLKRDGRLIFFTSRYMLEALYGEGIREYILKYGSIESIVDFYGVRLIKGVGVDNIILSFVKSMDYDSINYFRLKSDAKHKGQVVLNDIKSGEKKYHLFFKVDRSSLKKDGWIFLDEVGLNILNKIKGVELGTICSSFQGIITGCDKAFILNRQEVEEYNIEKELIRRWIKSSHIDKFKVALSDEFIIYSDMIKNEEEYKNAIEYISAYKEKLLVRRECKKGVRKWFELQWGRNREDFEGKKIIYPYKSNTNRFAIDEGSFYSADVYSLKINDMFKEVFSYEFIVGVLNSTIYDFYIKTMAKKLGDDLYEYYPNKILKLKIPNYIKEIEDIVKSNRDEKEKIKEIDSILCQYFEIECHPGEM</sequence>
<proteinExistence type="predicted"/>
<dbReference type="PANTHER" id="PTHR33841:SF6">
    <property type="entry name" value="TYPE II METHYLTRANSFERASE M.HINDII"/>
    <property type="match status" value="1"/>
</dbReference>
<dbReference type="GO" id="GO:0032259">
    <property type="term" value="P:methylation"/>
    <property type="evidence" value="ECO:0007669"/>
    <property type="project" value="UniProtKB-KW"/>
</dbReference>
<evidence type="ECO:0000256" key="5">
    <source>
        <dbReference type="ARBA" id="ARBA00022747"/>
    </source>
</evidence>
<evidence type="ECO:0000256" key="4">
    <source>
        <dbReference type="ARBA" id="ARBA00022691"/>
    </source>
</evidence>
<feature type="domain" description="TaqI-like C-terminal specificity" evidence="9">
    <location>
        <begin position="397"/>
        <end position="518"/>
    </location>
</feature>
<keyword evidence="5" id="KW-0680">Restriction system</keyword>
<name>A0A1M4YYY3_9CLOT</name>
<comment type="catalytic activity">
    <reaction evidence="7">
        <text>a 2'-deoxyadenosine in DNA + S-adenosyl-L-methionine = an N(6)-methyl-2'-deoxyadenosine in DNA + S-adenosyl-L-homocysteine + H(+)</text>
        <dbReference type="Rhea" id="RHEA:15197"/>
        <dbReference type="Rhea" id="RHEA-COMP:12418"/>
        <dbReference type="Rhea" id="RHEA-COMP:12419"/>
        <dbReference type="ChEBI" id="CHEBI:15378"/>
        <dbReference type="ChEBI" id="CHEBI:57856"/>
        <dbReference type="ChEBI" id="CHEBI:59789"/>
        <dbReference type="ChEBI" id="CHEBI:90615"/>
        <dbReference type="ChEBI" id="CHEBI:90616"/>
        <dbReference type="EC" id="2.1.1.72"/>
    </reaction>
</comment>
<evidence type="ECO:0000259" key="8">
    <source>
        <dbReference type="Pfam" id="PF07669"/>
    </source>
</evidence>
<dbReference type="Pfam" id="PF07669">
    <property type="entry name" value="Eco57I"/>
    <property type="match status" value="1"/>
</dbReference>
<dbReference type="Proteomes" id="UP000184423">
    <property type="component" value="Unassembled WGS sequence"/>
</dbReference>
<gene>
    <name evidence="10" type="ORF">SAMN02746091_01779</name>
</gene>
<dbReference type="GO" id="GO:0009307">
    <property type="term" value="P:DNA restriction-modification system"/>
    <property type="evidence" value="ECO:0007669"/>
    <property type="project" value="UniProtKB-KW"/>
</dbReference>
<dbReference type="PRINTS" id="PR00507">
    <property type="entry name" value="N12N6MTFRASE"/>
</dbReference>
<evidence type="ECO:0000256" key="6">
    <source>
        <dbReference type="ARBA" id="ARBA00023125"/>
    </source>
</evidence>
<dbReference type="PANTHER" id="PTHR33841">
    <property type="entry name" value="DNA METHYLTRANSFERASE YEEA-RELATED"/>
    <property type="match status" value="1"/>
</dbReference>
<accession>A0A1M4YYY3</accession>
<dbReference type="Gene3D" id="3.40.50.150">
    <property type="entry name" value="Vaccinia Virus protein VP39"/>
    <property type="match status" value="1"/>
</dbReference>
<dbReference type="SUPFAM" id="SSF53335">
    <property type="entry name" value="S-adenosyl-L-methionine-dependent methyltransferases"/>
    <property type="match status" value="1"/>
</dbReference>
<keyword evidence="3 10" id="KW-0808">Transferase</keyword>
<dbReference type="InterPro" id="IPR029063">
    <property type="entry name" value="SAM-dependent_MTases_sf"/>
</dbReference>
<dbReference type="EMBL" id="FQVG01000035">
    <property type="protein sequence ID" value="SHF10712.1"/>
    <property type="molecule type" value="Genomic_DNA"/>
</dbReference>
<dbReference type="AlphaFoldDB" id="A0A1M4YYY3"/>
<keyword evidence="2 10" id="KW-0489">Methyltransferase</keyword>
<dbReference type="PROSITE" id="PS00092">
    <property type="entry name" value="N6_MTASE"/>
    <property type="match status" value="1"/>
</dbReference>
<protein>
    <recommendedName>
        <fullName evidence="1">site-specific DNA-methyltransferase (adenine-specific)</fullName>
        <ecNumber evidence="1">2.1.1.72</ecNumber>
    </recommendedName>
</protein>
<dbReference type="GO" id="GO:0009007">
    <property type="term" value="F:site-specific DNA-methyltransferase (adenine-specific) activity"/>
    <property type="evidence" value="ECO:0007669"/>
    <property type="project" value="UniProtKB-EC"/>
</dbReference>
<evidence type="ECO:0000256" key="2">
    <source>
        <dbReference type="ARBA" id="ARBA00022603"/>
    </source>
</evidence>
<keyword evidence="4" id="KW-0949">S-adenosyl-L-methionine</keyword>
<evidence type="ECO:0000256" key="3">
    <source>
        <dbReference type="ARBA" id="ARBA00022679"/>
    </source>
</evidence>
<evidence type="ECO:0000256" key="1">
    <source>
        <dbReference type="ARBA" id="ARBA00011900"/>
    </source>
</evidence>
<dbReference type="EC" id="2.1.1.72" evidence="1"/>
<evidence type="ECO:0000259" key="9">
    <source>
        <dbReference type="Pfam" id="PF12950"/>
    </source>
</evidence>
<dbReference type="InterPro" id="IPR050953">
    <property type="entry name" value="N4_N6_ade-DNA_methylase"/>
</dbReference>
<dbReference type="Pfam" id="PF12950">
    <property type="entry name" value="TaqI_C"/>
    <property type="match status" value="1"/>
</dbReference>
<dbReference type="InterPro" id="IPR002052">
    <property type="entry name" value="DNA_methylase_N6_adenine_CS"/>
</dbReference>
<dbReference type="RefSeq" id="WP_073249127.1">
    <property type="nucleotide sequence ID" value="NZ_FQVG01000035.1"/>
</dbReference>
<dbReference type="InterPro" id="IPR011639">
    <property type="entry name" value="MethylTrfase_TaqI-like_dom"/>
</dbReference>
<reference evidence="11" key="1">
    <citation type="submission" date="2016-11" db="EMBL/GenBank/DDBJ databases">
        <authorList>
            <person name="Varghese N."/>
            <person name="Submissions S."/>
        </authorList>
    </citation>
    <scope>NUCLEOTIDE SEQUENCE [LARGE SCALE GENOMIC DNA]</scope>
    <source>
        <strain evidence="11">DSM 10124</strain>
    </source>
</reference>
<keyword evidence="6" id="KW-0238">DNA-binding</keyword>
<keyword evidence="11" id="KW-1185">Reference proteome</keyword>